<dbReference type="AlphaFoldDB" id="A0A084U2J2"/>
<evidence type="ECO:0000313" key="1">
    <source>
        <dbReference type="EMBL" id="KFB07178.1"/>
    </source>
</evidence>
<protein>
    <submittedName>
        <fullName evidence="1">Nucleoside 2-deoxyribosyltransferase</fullName>
    </submittedName>
</protein>
<dbReference type="GO" id="GO:0016740">
    <property type="term" value="F:transferase activity"/>
    <property type="evidence" value="ECO:0007669"/>
    <property type="project" value="UniProtKB-KW"/>
</dbReference>
<keyword evidence="2" id="KW-1185">Reference proteome</keyword>
<reference evidence="1 2" key="1">
    <citation type="journal article" date="2014" name="PLoS ONE">
        <title>Reduction of Hydrogen Peroxide Accumulation and Toxicity by a Catalase from Mycoplasma iowae.</title>
        <authorList>
            <person name="Pritchard R.E."/>
            <person name="Prassinos A.J."/>
            <person name="Osborne J.D."/>
            <person name="Raviv Z."/>
            <person name="Balish M.F."/>
        </authorList>
    </citation>
    <scope>NUCLEOTIDE SEQUENCE [LARGE SCALE GENOMIC DNA]</scope>
    <source>
        <strain evidence="1 2">DK-CPA</strain>
    </source>
</reference>
<comment type="caution">
    <text evidence="1">The sequence shown here is derived from an EMBL/GenBank/DDBJ whole genome shotgun (WGS) entry which is preliminary data.</text>
</comment>
<dbReference type="Proteomes" id="UP000028523">
    <property type="component" value="Unassembled WGS sequence"/>
</dbReference>
<name>A0A084U2J2_MALIO</name>
<sequence>MKLYIAGPLFNEAEIKQRKYEGEMIRNKFPNINLFNPIDQPFNTNKSSLPTPNEIFINDTKAILDSDIFLADLTNNDPGTLVELGIAIATKKFIVCVNSDIRLKDASNYNVPTYGFNHYVLGGILEYGVFVNNFDEALKEIEKYLANNN</sequence>
<dbReference type="InterPro" id="IPR007710">
    <property type="entry name" value="Nucleoside_deoxyribTrfase"/>
</dbReference>
<dbReference type="Pfam" id="PF05014">
    <property type="entry name" value="Nuc_deoxyrib_tr"/>
    <property type="match status" value="1"/>
</dbReference>
<dbReference type="SUPFAM" id="SSF52309">
    <property type="entry name" value="N-(deoxy)ribosyltransferase-like"/>
    <property type="match status" value="1"/>
</dbReference>
<accession>A0A084U2J2</accession>
<dbReference type="GeneID" id="96867095"/>
<keyword evidence="1" id="KW-0808">Transferase</keyword>
<proteinExistence type="predicted"/>
<dbReference type="EMBL" id="AWQU01000089">
    <property type="protein sequence ID" value="KFB07178.1"/>
    <property type="molecule type" value="Genomic_DNA"/>
</dbReference>
<dbReference type="Gene3D" id="3.40.50.450">
    <property type="match status" value="1"/>
</dbReference>
<evidence type="ECO:0000313" key="2">
    <source>
        <dbReference type="Proteomes" id="UP000028523"/>
    </source>
</evidence>
<gene>
    <name evidence="1" type="ORF">P271_2</name>
</gene>
<organism evidence="1 2">
    <name type="scientific">Malacoplasma iowae DK-CPA</name>
    <dbReference type="NCBI Taxonomy" id="1394179"/>
    <lineage>
        <taxon>Bacteria</taxon>
        <taxon>Bacillati</taxon>
        <taxon>Mycoplasmatota</taxon>
        <taxon>Mycoplasmoidales</taxon>
        <taxon>Mycoplasmoidaceae</taxon>
        <taxon>Malacoplasma</taxon>
    </lineage>
</organism>
<dbReference type="RefSeq" id="WP_004025199.1">
    <property type="nucleotide sequence ID" value="NZ_AWQU01000089.1"/>
</dbReference>